<evidence type="ECO:0000313" key="3">
    <source>
        <dbReference type="Proteomes" id="UP000015105"/>
    </source>
</evidence>
<dbReference type="AlphaFoldDB" id="A0A453B5N5"/>
<feature type="domain" description="Histone deacetylase" evidence="1">
    <location>
        <begin position="40"/>
        <end position="94"/>
    </location>
</feature>
<reference evidence="2" key="4">
    <citation type="submission" date="2019-03" db="UniProtKB">
        <authorList>
            <consortium name="EnsemblPlants"/>
        </authorList>
    </citation>
    <scope>IDENTIFICATION</scope>
</reference>
<sequence length="161" mass="17916">VVLYCYCMAMESDLLCMSCSNHACYCYSLVLNIFSLFLVAMGDPLGGCCITPDGYALLLTKLLGFAKGRIVMALEGGYNLKSIANSLCACTKVLLGDNFTYNSPRMQPFESTWRVIQMVRDELKAYWPVLSSKLPDNVPLRSAPSYIEVLNEVPNLAQFLR</sequence>
<reference evidence="2" key="3">
    <citation type="journal article" date="2017" name="Nature">
        <title>Genome sequence of the progenitor of the wheat D genome Aegilops tauschii.</title>
        <authorList>
            <person name="Luo M.C."/>
            <person name="Gu Y.Q."/>
            <person name="Puiu D."/>
            <person name="Wang H."/>
            <person name="Twardziok S.O."/>
            <person name="Deal K.R."/>
            <person name="Huo N."/>
            <person name="Zhu T."/>
            <person name="Wang L."/>
            <person name="Wang Y."/>
            <person name="McGuire P.E."/>
            <person name="Liu S."/>
            <person name="Long H."/>
            <person name="Ramasamy R.K."/>
            <person name="Rodriguez J.C."/>
            <person name="Van S.L."/>
            <person name="Yuan L."/>
            <person name="Wang Z."/>
            <person name="Xia Z."/>
            <person name="Xiao L."/>
            <person name="Anderson O.D."/>
            <person name="Ouyang S."/>
            <person name="Liang Y."/>
            <person name="Zimin A.V."/>
            <person name="Pertea G."/>
            <person name="Qi P."/>
            <person name="Bennetzen J.L."/>
            <person name="Dai X."/>
            <person name="Dawson M.W."/>
            <person name="Muller H.G."/>
            <person name="Kugler K."/>
            <person name="Rivarola-Duarte L."/>
            <person name="Spannagl M."/>
            <person name="Mayer K.F.X."/>
            <person name="Lu F.H."/>
            <person name="Bevan M.W."/>
            <person name="Leroy P."/>
            <person name="Li P."/>
            <person name="You F.M."/>
            <person name="Sun Q."/>
            <person name="Liu Z."/>
            <person name="Lyons E."/>
            <person name="Wicker T."/>
            <person name="Salzberg S.L."/>
            <person name="Devos K.M."/>
            <person name="Dvorak J."/>
        </authorList>
    </citation>
    <scope>NUCLEOTIDE SEQUENCE [LARGE SCALE GENOMIC DNA]</scope>
    <source>
        <strain evidence="2">cv. AL8/78</strain>
    </source>
</reference>
<reference evidence="2" key="5">
    <citation type="journal article" date="2021" name="G3 (Bethesda)">
        <title>Aegilops tauschii genome assembly Aet v5.0 features greater sequence contiguity and improved annotation.</title>
        <authorList>
            <person name="Wang L."/>
            <person name="Zhu T."/>
            <person name="Rodriguez J.C."/>
            <person name="Deal K.R."/>
            <person name="Dubcovsky J."/>
            <person name="McGuire P.E."/>
            <person name="Lux T."/>
            <person name="Spannagl M."/>
            <person name="Mayer K.F.X."/>
            <person name="Baldrich P."/>
            <person name="Meyers B.C."/>
            <person name="Huo N."/>
            <person name="Gu Y.Q."/>
            <person name="Zhou H."/>
            <person name="Devos K.M."/>
            <person name="Bennetzen J.L."/>
            <person name="Unver T."/>
            <person name="Budak H."/>
            <person name="Gulick P.J."/>
            <person name="Galiba G."/>
            <person name="Kalapos B."/>
            <person name="Nelson D.R."/>
            <person name="Li P."/>
            <person name="You F.M."/>
            <person name="Luo M.C."/>
            <person name="Dvorak J."/>
        </authorList>
    </citation>
    <scope>NUCLEOTIDE SEQUENCE [LARGE SCALE GENOMIC DNA]</scope>
    <source>
        <strain evidence="2">cv. AL8/78</strain>
    </source>
</reference>
<dbReference type="GO" id="GO:0000118">
    <property type="term" value="C:histone deacetylase complex"/>
    <property type="evidence" value="ECO:0007669"/>
    <property type="project" value="TreeGrafter"/>
</dbReference>
<accession>A0A453B5N5</accession>
<evidence type="ECO:0000259" key="1">
    <source>
        <dbReference type="Pfam" id="PF00850"/>
    </source>
</evidence>
<dbReference type="GO" id="GO:0040029">
    <property type="term" value="P:epigenetic regulation of gene expression"/>
    <property type="evidence" value="ECO:0007669"/>
    <property type="project" value="TreeGrafter"/>
</dbReference>
<dbReference type="SUPFAM" id="SSF52768">
    <property type="entry name" value="Arginase/deacetylase"/>
    <property type="match status" value="1"/>
</dbReference>
<name>A0A453B5N5_AEGTS</name>
<proteinExistence type="predicted"/>
<dbReference type="PANTHER" id="PTHR10625">
    <property type="entry name" value="HISTONE DEACETYLASE HDAC1-RELATED"/>
    <property type="match status" value="1"/>
</dbReference>
<dbReference type="InterPro" id="IPR023696">
    <property type="entry name" value="Ureohydrolase_dom_sf"/>
</dbReference>
<keyword evidence="3" id="KW-1185">Reference proteome</keyword>
<dbReference type="GO" id="GO:0005737">
    <property type="term" value="C:cytoplasm"/>
    <property type="evidence" value="ECO:0007669"/>
    <property type="project" value="TreeGrafter"/>
</dbReference>
<dbReference type="Pfam" id="PF00850">
    <property type="entry name" value="Hist_deacetyl"/>
    <property type="match status" value="1"/>
</dbReference>
<reference evidence="3" key="2">
    <citation type="journal article" date="2017" name="Nat. Plants">
        <title>The Aegilops tauschii genome reveals multiple impacts of transposons.</title>
        <authorList>
            <person name="Zhao G."/>
            <person name="Zou C."/>
            <person name="Li K."/>
            <person name="Wang K."/>
            <person name="Li T."/>
            <person name="Gao L."/>
            <person name="Zhang X."/>
            <person name="Wang H."/>
            <person name="Yang Z."/>
            <person name="Liu X."/>
            <person name="Jiang W."/>
            <person name="Mao L."/>
            <person name="Kong X."/>
            <person name="Jiao Y."/>
            <person name="Jia J."/>
        </authorList>
    </citation>
    <scope>NUCLEOTIDE SEQUENCE [LARGE SCALE GENOMIC DNA]</scope>
    <source>
        <strain evidence="3">cv. AL8/78</strain>
    </source>
</reference>
<dbReference type="GO" id="GO:0004407">
    <property type="term" value="F:histone deacetylase activity"/>
    <property type="evidence" value="ECO:0007669"/>
    <property type="project" value="TreeGrafter"/>
</dbReference>
<organism evidence="2 3">
    <name type="scientific">Aegilops tauschii subsp. strangulata</name>
    <name type="common">Goatgrass</name>
    <dbReference type="NCBI Taxonomy" id="200361"/>
    <lineage>
        <taxon>Eukaryota</taxon>
        <taxon>Viridiplantae</taxon>
        <taxon>Streptophyta</taxon>
        <taxon>Embryophyta</taxon>
        <taxon>Tracheophyta</taxon>
        <taxon>Spermatophyta</taxon>
        <taxon>Magnoliopsida</taxon>
        <taxon>Liliopsida</taxon>
        <taxon>Poales</taxon>
        <taxon>Poaceae</taxon>
        <taxon>BOP clade</taxon>
        <taxon>Pooideae</taxon>
        <taxon>Triticodae</taxon>
        <taxon>Triticeae</taxon>
        <taxon>Triticinae</taxon>
        <taxon>Aegilops</taxon>
    </lineage>
</organism>
<dbReference type="EnsemblPlants" id="AET2Gv20369500.20">
    <property type="protein sequence ID" value="AET2Gv20369500.20"/>
    <property type="gene ID" value="AET2Gv20369500"/>
</dbReference>
<reference evidence="3" key="1">
    <citation type="journal article" date="2014" name="Science">
        <title>Ancient hybridizations among the ancestral genomes of bread wheat.</title>
        <authorList>
            <consortium name="International Wheat Genome Sequencing Consortium,"/>
            <person name="Marcussen T."/>
            <person name="Sandve S.R."/>
            <person name="Heier L."/>
            <person name="Spannagl M."/>
            <person name="Pfeifer M."/>
            <person name="Jakobsen K.S."/>
            <person name="Wulff B.B."/>
            <person name="Steuernagel B."/>
            <person name="Mayer K.F."/>
            <person name="Olsen O.A."/>
        </authorList>
    </citation>
    <scope>NUCLEOTIDE SEQUENCE [LARGE SCALE GENOMIC DNA]</scope>
    <source>
        <strain evidence="3">cv. AL8/78</strain>
    </source>
</reference>
<dbReference type="Proteomes" id="UP000015105">
    <property type="component" value="Chromosome 2D"/>
</dbReference>
<dbReference type="Gene3D" id="3.40.800.20">
    <property type="entry name" value="Histone deacetylase domain"/>
    <property type="match status" value="1"/>
</dbReference>
<protein>
    <recommendedName>
        <fullName evidence="1">Histone deacetylase domain-containing protein</fullName>
    </recommendedName>
</protein>
<dbReference type="Gramene" id="AET2Gv20369500.20">
    <property type="protein sequence ID" value="AET2Gv20369500.20"/>
    <property type="gene ID" value="AET2Gv20369500"/>
</dbReference>
<dbReference type="PANTHER" id="PTHR10625:SF25">
    <property type="entry name" value="HISTONE DEACETYLASE 18-RELATED"/>
    <property type="match status" value="1"/>
</dbReference>
<dbReference type="InterPro" id="IPR037138">
    <property type="entry name" value="His_deacetylse_dom_sf"/>
</dbReference>
<evidence type="ECO:0000313" key="2">
    <source>
        <dbReference type="EnsemblPlants" id="AET2Gv20369500.20"/>
    </source>
</evidence>
<dbReference type="InterPro" id="IPR023801">
    <property type="entry name" value="His_deacetylse_dom"/>
</dbReference>